<dbReference type="GeneID" id="303076"/>
<dbReference type="jPOST" id="Q5BJZ4"/>
<evidence type="ECO:0000313" key="6">
    <source>
        <dbReference type="EMBL" id="AAH91270.1"/>
    </source>
</evidence>
<dbReference type="SMR" id="Q5BJZ4"/>
<comment type="similarity">
    <text evidence="2">Belongs to the SURF6 family.</text>
</comment>
<dbReference type="STRING" id="10116.ENSRNOP00000006699"/>
<organism evidence="6">
    <name type="scientific">Rattus norvegicus</name>
    <name type="common">Rat</name>
    <dbReference type="NCBI Taxonomy" id="10116"/>
    <lineage>
        <taxon>Eukaryota</taxon>
        <taxon>Metazoa</taxon>
        <taxon>Chordata</taxon>
        <taxon>Craniata</taxon>
        <taxon>Vertebrata</taxon>
        <taxon>Euteleostomi</taxon>
        <taxon>Mammalia</taxon>
        <taxon>Eutheria</taxon>
        <taxon>Euarchontoglires</taxon>
        <taxon>Glires</taxon>
        <taxon>Rodentia</taxon>
        <taxon>Myomorpha</taxon>
        <taxon>Muroidea</taxon>
        <taxon>Muridae</taxon>
        <taxon>Murinae</taxon>
        <taxon>Rattus</taxon>
    </lineage>
</organism>
<dbReference type="PaxDb" id="10116-ENSRNOP00000006699"/>
<sequence>MASLLAKDAYLQDLAKKICAQPGPERQRSQWAVRTKGSEAAGPPKKKRKKTQNKSRKQEEKTMEHKTKPLGKKSPTSSSAKKPGLSKQGSSGSLGSPEDSRGTAPDSVFALDFLRQRLHEKIQMARGQGGTKELSAATLEKRQRRKQERERKKRKRRELRAKQQVAEAEKKEEPVKAPPKMACKDLQESGLIFNKVEVAGEEPASKAQRKKEKRQQVKGNLTPLTGRNYRQLLDRLHARQGRVEELRDQDAGKAQELEAKMKWTNLLYKAEGVKIRDDERLLQEALKRKEKRRAQRQRKWEKRSEHVVEKMQQRQDKRRQNLRKKKAARAERRLQKARKKGRVLPQDLERAGLS</sequence>
<evidence type="ECO:0000256" key="3">
    <source>
        <dbReference type="ARBA" id="ARBA00023242"/>
    </source>
</evidence>
<feature type="region of interest" description="Disordered" evidence="4">
    <location>
        <begin position="290"/>
        <end position="354"/>
    </location>
</feature>
<dbReference type="VEuPathDB" id="HostDB:ENSRNOG00000005031"/>
<evidence type="ECO:0000256" key="2">
    <source>
        <dbReference type="ARBA" id="ARBA00005904"/>
    </source>
</evidence>
<dbReference type="InterPro" id="IPR029190">
    <property type="entry name" value="Rrp14/SURF6_C"/>
</dbReference>
<dbReference type="HOGENOM" id="CLU_067122_0_0_1"/>
<comment type="subcellular location">
    <subcellularLocation>
        <location evidence="1">Nucleus</location>
    </subcellularLocation>
</comment>
<feature type="compositionally biased region" description="Basic and acidic residues" evidence="4">
    <location>
        <begin position="302"/>
        <end position="319"/>
    </location>
</feature>
<evidence type="ECO:0000256" key="1">
    <source>
        <dbReference type="ARBA" id="ARBA00004123"/>
    </source>
</evidence>
<dbReference type="AGR" id="RGD:1307382"/>
<dbReference type="AlphaFoldDB" id="Q5BJZ4"/>
<feature type="compositionally biased region" description="Basic and acidic residues" evidence="4">
    <location>
        <begin position="56"/>
        <end position="67"/>
    </location>
</feature>
<feature type="region of interest" description="Disordered" evidence="4">
    <location>
        <begin position="19"/>
        <end position="108"/>
    </location>
</feature>
<dbReference type="Bgee" id="ENSRNOG00000005031">
    <property type="expression patterns" value="Expressed in thymus and 20 other cell types or tissues"/>
</dbReference>
<evidence type="ECO:0000256" key="4">
    <source>
        <dbReference type="SAM" id="MobiDB-lite"/>
    </source>
</evidence>
<dbReference type="UCSC" id="RGD:1307382">
    <property type="organism name" value="rat"/>
</dbReference>
<protein>
    <submittedName>
        <fullName evidence="6">Surfeit 6</fullName>
    </submittedName>
</protein>
<feature type="region of interest" description="Disordered" evidence="4">
    <location>
        <begin position="197"/>
        <end position="228"/>
    </location>
</feature>
<dbReference type="InterPro" id="IPR007019">
    <property type="entry name" value="SURF6"/>
</dbReference>
<reference evidence="6" key="1">
    <citation type="journal article" date="2004" name="Genome Res.">
        <title>The status, quality, and expansion of the NIH full-length cDNA project: the Mammalian Gene Collection (MGC).</title>
        <authorList>
            <consortium name="The MGC Project Team"/>
            <person name="Gerhard D.S."/>
            <person name="Wagner L."/>
            <person name="Feingold E.A."/>
            <person name="Shenmen C.M."/>
            <person name="Grouse L.H."/>
            <person name="Schuler G."/>
            <person name="Klein S.L."/>
            <person name="Old S."/>
            <person name="Rasooly R."/>
            <person name="Good P."/>
            <person name="Guyer M."/>
            <person name="Peck A.M."/>
            <person name="Derge J.G."/>
            <person name="Lipman D."/>
            <person name="Collins F.S."/>
            <person name="Jang W."/>
            <person name="Sherry S."/>
            <person name="Feolo M."/>
            <person name="Misquitta L."/>
            <person name="Lee E."/>
            <person name="Rotmistrovsky K."/>
            <person name="Greenhut S.F."/>
            <person name="Schaefer C.F."/>
            <person name="Buetow K."/>
            <person name="Bonner T.I."/>
            <person name="Haussler D."/>
            <person name="Kent J."/>
            <person name="Kiekhaus M."/>
            <person name="Furey T."/>
            <person name="Brent M."/>
            <person name="Prange C."/>
            <person name="Schreiber K."/>
            <person name="Shapiro N."/>
            <person name="Bhat N.K."/>
            <person name="Hopkins R.F."/>
            <person name="Hsie F."/>
            <person name="Driscoll T."/>
            <person name="Soares M.B."/>
            <person name="Casavant T.L."/>
            <person name="Scheetz T.E."/>
            <person name="Brown-stein M.J."/>
            <person name="Usdin T.B."/>
            <person name="Toshiyuki S."/>
            <person name="Carninci P."/>
            <person name="Piao Y."/>
            <person name="Dudekula D.B."/>
            <person name="Ko M.S."/>
            <person name="Kawakami K."/>
            <person name="Suzuki Y."/>
            <person name="Sugano S."/>
            <person name="Gruber C.E."/>
            <person name="Smith M.R."/>
            <person name="Simmons B."/>
            <person name="Moore T."/>
            <person name="Waterman R."/>
            <person name="Johnson S.L."/>
            <person name="Ruan Y."/>
            <person name="Wei C.L."/>
            <person name="Mathavan S."/>
            <person name="Gunaratne P.H."/>
            <person name="Wu J."/>
            <person name="Garcia A.M."/>
            <person name="Hulyk S.W."/>
            <person name="Fuh E."/>
            <person name="Yuan Y."/>
            <person name="Sneed A."/>
            <person name="Kowis C."/>
            <person name="Hodgson A."/>
            <person name="Muzny D.M."/>
            <person name="McPherson J."/>
            <person name="Gibbs R.A."/>
            <person name="Fahey J."/>
            <person name="Helton E."/>
            <person name="Ketteman M."/>
            <person name="Madan A."/>
            <person name="Rodrigues S."/>
            <person name="Sanchez A."/>
            <person name="Whiting M."/>
            <person name="Madari A."/>
            <person name="Young A.C."/>
            <person name="Wetherby K.D."/>
            <person name="Granite S.J."/>
            <person name="Kwong P.N."/>
            <person name="Brinkley C.P."/>
            <person name="Pearson R.L."/>
            <person name="Bouffard G.G."/>
            <person name="Blakesly R.W."/>
            <person name="Green E.D."/>
            <person name="Dickson M.C."/>
            <person name="Rodriguez A.C."/>
            <person name="Grimwood J."/>
            <person name="Schmutz J."/>
            <person name="Myers R.M."/>
            <person name="Butterfield Y.S."/>
            <person name="Griffith M."/>
            <person name="Griffith O.L."/>
            <person name="Krzywinski M.I."/>
            <person name="Liao N."/>
            <person name="Morin R."/>
            <person name="Morrin R."/>
            <person name="Palmquist D."/>
            <person name="Petrescu A.S."/>
            <person name="Skalska U."/>
            <person name="Smailus D.E."/>
            <person name="Stott J.M."/>
            <person name="Schnerch A."/>
            <person name="Schein J.E."/>
            <person name="Jones S.J."/>
            <person name="Holt R.A."/>
            <person name="Baross A."/>
            <person name="Marra M.A."/>
            <person name="Clifton S."/>
            <person name="Makowski K.A."/>
            <person name="Bosak S."/>
            <person name="Malek J."/>
        </authorList>
    </citation>
    <scope>NUCLEOTIDE SEQUENCE [LARGE SCALE MRNA]</scope>
    <source>
        <tissue evidence="6">Thymus</tissue>
    </source>
</reference>
<dbReference type="CTD" id="6838"/>
<feature type="region of interest" description="Disordered" evidence="4">
    <location>
        <begin position="122"/>
        <end position="182"/>
    </location>
</feature>
<dbReference type="RefSeq" id="NP_001015014.1">
    <property type="nucleotide sequence ID" value="NM_001015014.1"/>
</dbReference>
<feature type="compositionally biased region" description="Basic residues" evidence="4">
    <location>
        <begin position="142"/>
        <end position="159"/>
    </location>
</feature>
<feature type="domain" description="Ribosomal RNA-processing protein 14/surfeit locus protein 6 C-terminal" evidence="5">
    <location>
        <begin position="137"/>
        <end position="334"/>
    </location>
</feature>
<name>Q5BJZ4_RAT</name>
<evidence type="ECO:0000313" key="7">
    <source>
        <dbReference type="RGD" id="1307382"/>
    </source>
</evidence>
<dbReference type="EMBL" id="BC091270">
    <property type="protein sequence ID" value="AAH91270.1"/>
    <property type="molecule type" value="mRNA"/>
</dbReference>
<dbReference type="RGD" id="1307382">
    <property type="gene designation" value="Surf6"/>
</dbReference>
<proteinExistence type="evidence at transcript level"/>
<feature type="compositionally biased region" description="Basic residues" evidence="4">
    <location>
        <begin position="290"/>
        <end position="301"/>
    </location>
</feature>
<dbReference type="PhosphoSitePlus" id="Q5BJZ4"/>
<dbReference type="GO" id="GO:0005634">
    <property type="term" value="C:nucleus"/>
    <property type="evidence" value="ECO:0007669"/>
    <property type="project" value="UniProtKB-SubCell"/>
</dbReference>
<dbReference type="KEGG" id="rno:303076"/>
<dbReference type="InParanoid" id="Q5BJZ4"/>
<feature type="compositionally biased region" description="Basic residues" evidence="4">
    <location>
        <begin position="44"/>
        <end position="55"/>
    </location>
</feature>
<dbReference type="PANTHER" id="PTHR14369">
    <property type="entry name" value="SURFEIT LOCUS PROTEIN 6"/>
    <property type="match status" value="1"/>
</dbReference>
<keyword evidence="3" id="KW-0539">Nucleus</keyword>
<dbReference type="PANTHER" id="PTHR14369:SF0">
    <property type="entry name" value="SURFEIT LOCUS PROTEIN 6"/>
    <property type="match status" value="1"/>
</dbReference>
<dbReference type="eggNOG" id="KOG2885">
    <property type="taxonomic scope" value="Eukaryota"/>
</dbReference>
<accession>Q5BJZ4</accession>
<dbReference type="Pfam" id="PF04935">
    <property type="entry name" value="SURF6"/>
    <property type="match status" value="1"/>
</dbReference>
<feature type="compositionally biased region" description="Low complexity" evidence="4">
    <location>
        <begin position="72"/>
        <end position="97"/>
    </location>
</feature>
<evidence type="ECO:0000259" key="5">
    <source>
        <dbReference type="Pfam" id="PF04935"/>
    </source>
</evidence>
<dbReference type="OrthoDB" id="444809at2759"/>
<dbReference type="iPTMnet" id="Q5BJZ4"/>
<gene>
    <name evidence="6 7" type="primary">Surf6</name>
    <name evidence="7" type="synonym">Surf6_predicted</name>
</gene>